<name>A0A5M4FG16_9ACTN</name>
<dbReference type="OrthoDB" id="9792858at2"/>
<dbReference type="EMBL" id="SDPQ02000002">
    <property type="protein sequence ID" value="KAA1398327.1"/>
    <property type="molecule type" value="Genomic_DNA"/>
</dbReference>
<dbReference type="PANTHER" id="PTHR30466">
    <property type="entry name" value="FLAVIN REDUCTASE"/>
    <property type="match status" value="1"/>
</dbReference>
<evidence type="ECO:0000313" key="5">
    <source>
        <dbReference type="Proteomes" id="UP000380867"/>
    </source>
</evidence>
<evidence type="ECO:0000313" key="4">
    <source>
        <dbReference type="EMBL" id="KAA1398327.1"/>
    </source>
</evidence>
<sequence length="150" mass="16270">MREAMACFGTGLTVITGITDDGPVGFTLQAFSSLSLEPPLISLNVSRSSTSWPEIVGSGRFVVNVLAEQHEELALAFAKRGTDRFEDVEWTTGRSGLPHLSGCIAWIECEVVALYEGGDHTIAVGGVLELILGEDRRPLIFFDRGFRKLA</sequence>
<dbReference type="Pfam" id="PF01613">
    <property type="entry name" value="Flavin_Reduct"/>
    <property type="match status" value="1"/>
</dbReference>
<evidence type="ECO:0000259" key="3">
    <source>
        <dbReference type="SMART" id="SM00903"/>
    </source>
</evidence>
<dbReference type="InterPro" id="IPR050268">
    <property type="entry name" value="NADH-dep_flavin_reductase"/>
</dbReference>
<dbReference type="SMART" id="SM00903">
    <property type="entry name" value="Flavin_Reduct"/>
    <property type="match status" value="1"/>
</dbReference>
<dbReference type="SUPFAM" id="SSF50475">
    <property type="entry name" value="FMN-binding split barrel"/>
    <property type="match status" value="1"/>
</dbReference>
<dbReference type="GO" id="GO:0042602">
    <property type="term" value="F:riboflavin reductase (NADPH) activity"/>
    <property type="evidence" value="ECO:0007669"/>
    <property type="project" value="TreeGrafter"/>
</dbReference>
<dbReference type="GO" id="GO:0010181">
    <property type="term" value="F:FMN binding"/>
    <property type="evidence" value="ECO:0007669"/>
    <property type="project" value="InterPro"/>
</dbReference>
<comment type="caution">
    <text evidence="4">The sequence shown here is derived from an EMBL/GenBank/DDBJ whole genome shotgun (WGS) entry which is preliminary data.</text>
</comment>
<organism evidence="4 5">
    <name type="scientific">Aeromicrobium ginsengisoli</name>
    <dbReference type="NCBI Taxonomy" id="363867"/>
    <lineage>
        <taxon>Bacteria</taxon>
        <taxon>Bacillati</taxon>
        <taxon>Actinomycetota</taxon>
        <taxon>Actinomycetes</taxon>
        <taxon>Propionibacteriales</taxon>
        <taxon>Nocardioidaceae</taxon>
        <taxon>Aeromicrobium</taxon>
    </lineage>
</organism>
<dbReference type="Proteomes" id="UP000380867">
    <property type="component" value="Unassembled WGS sequence"/>
</dbReference>
<keyword evidence="5" id="KW-1185">Reference proteome</keyword>
<gene>
    <name evidence="4" type="ORF">ESP70_010425</name>
</gene>
<dbReference type="InterPro" id="IPR012349">
    <property type="entry name" value="Split_barrel_FMN-bd"/>
</dbReference>
<keyword evidence="2" id="KW-0560">Oxidoreductase</keyword>
<comment type="similarity">
    <text evidence="1">Belongs to the non-flavoprotein flavin reductase family.</text>
</comment>
<reference evidence="4" key="1">
    <citation type="submission" date="2019-09" db="EMBL/GenBank/DDBJ databases">
        <authorList>
            <person name="Li J."/>
        </authorList>
    </citation>
    <scope>NUCLEOTIDE SEQUENCE [LARGE SCALE GENOMIC DNA]</scope>
    <source>
        <strain evidence="4">JCM 14732</strain>
    </source>
</reference>
<dbReference type="PANTHER" id="PTHR30466:SF11">
    <property type="entry name" value="FLAVIN-DEPENDENT MONOOXYGENASE, REDUCTASE SUBUNIT HSAB"/>
    <property type="match status" value="1"/>
</dbReference>
<dbReference type="Gene3D" id="2.30.110.10">
    <property type="entry name" value="Electron Transport, Fmn-binding Protein, Chain A"/>
    <property type="match status" value="1"/>
</dbReference>
<dbReference type="AlphaFoldDB" id="A0A5M4FG16"/>
<dbReference type="InterPro" id="IPR002563">
    <property type="entry name" value="Flavin_Rdtase-like_dom"/>
</dbReference>
<protein>
    <submittedName>
        <fullName evidence="4">Flavin reductase family protein</fullName>
    </submittedName>
</protein>
<feature type="domain" description="Flavin reductase like" evidence="3">
    <location>
        <begin position="5"/>
        <end position="148"/>
    </location>
</feature>
<evidence type="ECO:0000256" key="2">
    <source>
        <dbReference type="ARBA" id="ARBA00023002"/>
    </source>
</evidence>
<accession>A0A5M4FG16</accession>
<proteinExistence type="inferred from homology"/>
<evidence type="ECO:0000256" key="1">
    <source>
        <dbReference type="ARBA" id="ARBA00008898"/>
    </source>
</evidence>